<comment type="caution">
    <text evidence="1">The sequence shown here is derived from an EMBL/GenBank/DDBJ whole genome shotgun (WGS) entry which is preliminary data.</text>
</comment>
<evidence type="ECO:0000313" key="2">
    <source>
        <dbReference type="Proteomes" id="UP000249016"/>
    </source>
</evidence>
<name>A0A327NJN5_9BACT</name>
<dbReference type="AlphaFoldDB" id="A0A327NJN5"/>
<gene>
    <name evidence="1" type="ORF">HMF3257_10540</name>
</gene>
<organism evidence="1 2">
    <name type="scientific">Spirosoma telluris</name>
    <dbReference type="NCBI Taxonomy" id="2183553"/>
    <lineage>
        <taxon>Bacteria</taxon>
        <taxon>Pseudomonadati</taxon>
        <taxon>Bacteroidota</taxon>
        <taxon>Cytophagia</taxon>
        <taxon>Cytophagales</taxon>
        <taxon>Cytophagaceae</taxon>
        <taxon>Spirosoma</taxon>
    </lineage>
</organism>
<reference evidence="1 2" key="1">
    <citation type="submission" date="2018-06" db="EMBL/GenBank/DDBJ databases">
        <title>Spirosoma sp. HMF3257 Genome sequencing and assembly.</title>
        <authorList>
            <person name="Kang H."/>
            <person name="Cha I."/>
            <person name="Kim H."/>
            <person name="Kang J."/>
            <person name="Joh K."/>
        </authorList>
    </citation>
    <scope>NUCLEOTIDE SEQUENCE [LARGE SCALE GENOMIC DNA]</scope>
    <source>
        <strain evidence="1 2">HMF3257</strain>
    </source>
</reference>
<evidence type="ECO:0008006" key="3">
    <source>
        <dbReference type="Google" id="ProtNLM"/>
    </source>
</evidence>
<accession>A0A327NJN5</accession>
<dbReference type="PROSITE" id="PS51257">
    <property type="entry name" value="PROKAR_LIPOPROTEIN"/>
    <property type="match status" value="1"/>
</dbReference>
<evidence type="ECO:0000313" key="1">
    <source>
        <dbReference type="EMBL" id="RAI74599.1"/>
    </source>
</evidence>
<sequence length="116" mass="13669">MVKSFLVLLLSTLCSCQPQQPFDKNKWGEEGDLMDFPNRKYMIDDLVTHYTLKGKTYKEIISLLGESNYSPDSTYSIAYRVDIDWGAEDPVYSKDLVIYFSRDSLVQFYRLKEWKK</sequence>
<dbReference type="EMBL" id="QLII01000001">
    <property type="protein sequence ID" value="RAI74599.1"/>
    <property type="molecule type" value="Genomic_DNA"/>
</dbReference>
<dbReference type="Proteomes" id="UP000249016">
    <property type="component" value="Unassembled WGS sequence"/>
</dbReference>
<keyword evidence="2" id="KW-1185">Reference proteome</keyword>
<protein>
    <recommendedName>
        <fullName evidence="3">Outer membrane protein assembly factor BamE</fullName>
    </recommendedName>
</protein>
<proteinExistence type="predicted"/>